<name>A0A175YK08_DAUCS</name>
<dbReference type="InterPro" id="IPR023614">
    <property type="entry name" value="Porin_dom_sf"/>
</dbReference>
<dbReference type="PANTHER" id="PTHR11743">
    <property type="entry name" value="VOLTAGE-DEPENDENT ANION-SELECTIVE CHANNEL"/>
    <property type="match status" value="1"/>
</dbReference>
<dbReference type="AlphaFoldDB" id="A0A175YK08"/>
<dbReference type="STRING" id="79200.A0A175YK08"/>
<dbReference type="Pfam" id="PF01459">
    <property type="entry name" value="Porin_3"/>
    <property type="match status" value="1"/>
</dbReference>
<dbReference type="GO" id="GO:0005741">
    <property type="term" value="C:mitochondrial outer membrane"/>
    <property type="evidence" value="ECO:0007669"/>
    <property type="project" value="InterPro"/>
</dbReference>
<dbReference type="OMA" id="ATHSING"/>
<dbReference type="Gramene" id="KZM83905">
    <property type="protein sequence ID" value="KZM83905"/>
    <property type="gene ID" value="DCAR_028673"/>
</dbReference>
<dbReference type="InterPro" id="IPR027246">
    <property type="entry name" value="Porin_Euk/Tom40"/>
</dbReference>
<gene>
    <name evidence="2" type="ORF">DCAR_028673</name>
</gene>
<dbReference type="PANTHER" id="PTHR11743:SF60">
    <property type="entry name" value="MITOCHONDRIAL OUTER MEMBRANE PROTEIN PORIN 1"/>
    <property type="match status" value="1"/>
</dbReference>
<dbReference type="GO" id="GO:0008308">
    <property type="term" value="F:voltage-gated monoatomic anion channel activity"/>
    <property type="evidence" value="ECO:0007669"/>
    <property type="project" value="InterPro"/>
</dbReference>
<reference evidence="2" key="1">
    <citation type="journal article" date="2016" name="Nat. Genet.">
        <title>A high-quality carrot genome assembly provides new insights into carotenoid accumulation and asterid genome evolution.</title>
        <authorList>
            <person name="Iorizzo M."/>
            <person name="Ellison S."/>
            <person name="Senalik D."/>
            <person name="Zeng P."/>
            <person name="Satapoomin P."/>
            <person name="Huang J."/>
            <person name="Bowman M."/>
            <person name="Iovene M."/>
            <person name="Sanseverino W."/>
            <person name="Cavagnaro P."/>
            <person name="Yildiz M."/>
            <person name="Macko-Podgorni A."/>
            <person name="Moranska E."/>
            <person name="Grzebelus E."/>
            <person name="Grzebelus D."/>
            <person name="Ashrafi H."/>
            <person name="Zheng Z."/>
            <person name="Cheng S."/>
            <person name="Spooner D."/>
            <person name="Van Deynze A."/>
            <person name="Simon P."/>
        </authorList>
    </citation>
    <scope>NUCLEOTIDE SEQUENCE [LARGE SCALE GENOMIC DNA]</scope>
    <source>
        <tissue evidence="2">Leaf</tissue>
    </source>
</reference>
<proteinExistence type="inferred from homology"/>
<dbReference type="InterPro" id="IPR001925">
    <property type="entry name" value="Porin_Euk"/>
</dbReference>
<comment type="caution">
    <text evidence="2">The sequence shown here is derived from an EMBL/GenBank/DDBJ whole genome shotgun (WGS) entry which is preliminary data.</text>
</comment>
<comment type="similarity">
    <text evidence="1">Belongs to the eukaryotic mitochondrial porin (TC 1.B.8.1) family.</text>
</comment>
<accession>A0A175YK08</accession>
<dbReference type="Gene3D" id="2.40.160.10">
    <property type="entry name" value="Porin"/>
    <property type="match status" value="1"/>
</dbReference>
<sequence>MGKGPGIYSDIGKKARDLLYKDYQSGLKLSIATHSINGSMLETITGDEAAPCLMMISYRIPDIRSTVKLGVQCLHDYAGFNTSVGLTADPIANFSGVIGNSVAALGTDVSIDTKTGNFLKYNAGLSLTDADLIASLAVNEKANQLKTSYYHLLSPLTNSAVGAELTHNFSTKENTITVGTQHSLGPLTTIKAGADNAGKIHALIQHEWHPKCGFTISGEVDTKAVDKTVKIGLAVALKL</sequence>
<dbReference type="CDD" id="cd07306">
    <property type="entry name" value="Porin3_VDAC"/>
    <property type="match status" value="1"/>
</dbReference>
<organism evidence="2">
    <name type="scientific">Daucus carota subsp. sativus</name>
    <name type="common">Carrot</name>
    <dbReference type="NCBI Taxonomy" id="79200"/>
    <lineage>
        <taxon>Eukaryota</taxon>
        <taxon>Viridiplantae</taxon>
        <taxon>Streptophyta</taxon>
        <taxon>Embryophyta</taxon>
        <taxon>Tracheophyta</taxon>
        <taxon>Spermatophyta</taxon>
        <taxon>Magnoliopsida</taxon>
        <taxon>eudicotyledons</taxon>
        <taxon>Gunneridae</taxon>
        <taxon>Pentapetalae</taxon>
        <taxon>asterids</taxon>
        <taxon>campanulids</taxon>
        <taxon>Apiales</taxon>
        <taxon>Apiaceae</taxon>
        <taxon>Apioideae</taxon>
        <taxon>Scandiceae</taxon>
        <taxon>Daucinae</taxon>
        <taxon>Daucus</taxon>
        <taxon>Daucus sect. Daucus</taxon>
    </lineage>
</organism>
<protein>
    <submittedName>
        <fullName evidence="2">Uncharacterized protein</fullName>
    </submittedName>
</protein>
<evidence type="ECO:0000256" key="1">
    <source>
        <dbReference type="ARBA" id="ARBA00009624"/>
    </source>
</evidence>
<evidence type="ECO:0000313" key="2">
    <source>
        <dbReference type="EMBL" id="KZM83905.1"/>
    </source>
</evidence>
<dbReference type="EMBL" id="LNRQ01000008">
    <property type="protein sequence ID" value="KZM83905.1"/>
    <property type="molecule type" value="Genomic_DNA"/>
</dbReference>